<comment type="subcellular location">
    <subcellularLocation>
        <location evidence="1">Periplasm</location>
    </subcellularLocation>
</comment>
<feature type="domain" description="Heparinase II/III-like C-terminal" evidence="5">
    <location>
        <begin position="396"/>
        <end position="556"/>
    </location>
</feature>
<dbReference type="GO" id="GO:0042597">
    <property type="term" value="C:periplasmic space"/>
    <property type="evidence" value="ECO:0007669"/>
    <property type="project" value="UniProtKB-SubCell"/>
</dbReference>
<evidence type="ECO:0000259" key="6">
    <source>
        <dbReference type="Pfam" id="PF16889"/>
    </source>
</evidence>
<evidence type="ECO:0000259" key="5">
    <source>
        <dbReference type="Pfam" id="PF07940"/>
    </source>
</evidence>
<name>Q01PP2_SOLUE</name>
<dbReference type="eggNOG" id="COG5360">
    <property type="taxonomic scope" value="Bacteria"/>
</dbReference>
<dbReference type="Gene3D" id="1.50.10.100">
    <property type="entry name" value="Chondroitin AC/alginate lyase"/>
    <property type="match status" value="1"/>
</dbReference>
<accession>Q01PP2</accession>
<dbReference type="KEGG" id="sus:Acid_7470"/>
<evidence type="ECO:0000256" key="1">
    <source>
        <dbReference type="ARBA" id="ARBA00004418"/>
    </source>
</evidence>
<reference evidence="7" key="1">
    <citation type="submission" date="2006-10" db="EMBL/GenBank/DDBJ databases">
        <title>Complete sequence of Solibacter usitatus Ellin6076.</title>
        <authorList>
            <consortium name="US DOE Joint Genome Institute"/>
            <person name="Copeland A."/>
            <person name="Lucas S."/>
            <person name="Lapidus A."/>
            <person name="Barry K."/>
            <person name="Detter J.C."/>
            <person name="Glavina del Rio T."/>
            <person name="Hammon N."/>
            <person name="Israni S."/>
            <person name="Dalin E."/>
            <person name="Tice H."/>
            <person name="Pitluck S."/>
            <person name="Thompson L.S."/>
            <person name="Brettin T."/>
            <person name="Bruce D."/>
            <person name="Han C."/>
            <person name="Tapia R."/>
            <person name="Gilna P."/>
            <person name="Schmutz J."/>
            <person name="Larimer F."/>
            <person name="Land M."/>
            <person name="Hauser L."/>
            <person name="Kyrpides N."/>
            <person name="Mikhailova N."/>
            <person name="Janssen P.H."/>
            <person name="Kuske C.R."/>
            <person name="Richardson P."/>
        </authorList>
    </citation>
    <scope>NUCLEOTIDE SEQUENCE</scope>
    <source>
        <strain evidence="7">Ellin6076</strain>
    </source>
</reference>
<evidence type="ECO:0000313" key="7">
    <source>
        <dbReference type="EMBL" id="ABJ88378.1"/>
    </source>
</evidence>
<keyword evidence="3" id="KW-0574">Periplasm</keyword>
<dbReference type="EMBL" id="CP000473">
    <property type="protein sequence ID" value="ABJ88378.1"/>
    <property type="molecule type" value="Genomic_DNA"/>
</dbReference>
<dbReference type="InterPro" id="IPR031680">
    <property type="entry name" value="Hepar_II_III_N"/>
</dbReference>
<gene>
    <name evidence="7" type="ordered locus">Acid_7470</name>
</gene>
<feature type="domain" description="Heparin-sulfate lyase N-terminal" evidence="6">
    <location>
        <begin position="90"/>
        <end position="299"/>
    </location>
</feature>
<dbReference type="CAZy" id="PL12">
    <property type="family name" value="Polysaccharide Lyase Family 12"/>
</dbReference>
<evidence type="ECO:0000256" key="2">
    <source>
        <dbReference type="ARBA" id="ARBA00022729"/>
    </source>
</evidence>
<dbReference type="HOGENOM" id="CLU_022012_0_0_0"/>
<evidence type="ECO:0000256" key="3">
    <source>
        <dbReference type="ARBA" id="ARBA00022764"/>
    </source>
</evidence>
<dbReference type="AlphaFoldDB" id="Q01PP2"/>
<dbReference type="InParanoid" id="Q01PP2"/>
<dbReference type="SUPFAM" id="SSF48230">
    <property type="entry name" value="Chondroitin AC/alginate lyase"/>
    <property type="match status" value="1"/>
</dbReference>
<dbReference type="STRING" id="234267.Acid_7470"/>
<dbReference type="GO" id="GO:0016829">
    <property type="term" value="F:lyase activity"/>
    <property type="evidence" value="ECO:0007669"/>
    <property type="project" value="UniProtKB-KW"/>
</dbReference>
<dbReference type="Pfam" id="PF16889">
    <property type="entry name" value="Hepar_II_III_N"/>
    <property type="match status" value="1"/>
</dbReference>
<dbReference type="Gene3D" id="2.70.98.70">
    <property type="match status" value="1"/>
</dbReference>
<keyword evidence="4" id="KW-0456">Lyase</keyword>
<dbReference type="PANTHER" id="PTHR39210:SF1">
    <property type="entry name" value="HEPARIN-SULFATE LYASE"/>
    <property type="match status" value="1"/>
</dbReference>
<evidence type="ECO:0000256" key="4">
    <source>
        <dbReference type="ARBA" id="ARBA00023239"/>
    </source>
</evidence>
<organism evidence="7">
    <name type="scientific">Solibacter usitatus (strain Ellin6076)</name>
    <dbReference type="NCBI Taxonomy" id="234267"/>
    <lineage>
        <taxon>Bacteria</taxon>
        <taxon>Pseudomonadati</taxon>
        <taxon>Acidobacteriota</taxon>
        <taxon>Terriglobia</taxon>
        <taxon>Bryobacterales</taxon>
        <taxon>Solibacteraceae</taxon>
        <taxon>Candidatus Solibacter</taxon>
    </lineage>
</organism>
<sequence>MLRKRVGRASRPVVRSPAEIQFRLRQELGNLAMFLSPPALDPTSSPKLSPLLPDPFEVAAALRGTAFADEVVHLAGEIRAHRFPILGIVVDTGPAIDWRRDYLHGISTGTPYFRRSPYLDFSRAGDHKIVWELNRHQHLPLLAQAWLFTGNREYLDEAFAQLDGWLAANPFLRGINWASALEVAFRALSWIWVWRMAGAEMPSPLRARFLTELYRHGRFLELNLSVYFSPNTHLLGEAVALHALGVLFPEFPHAALWAESGGRVVEEQMRRQVREDGSHFEQSVYYHVYALDFFLLHRLLATPPATYQEGLLRMAEYLDALIGPCGVLPPIGDDDGGRLFHPYGERLGFGRATMATCAVLFHRPDWLRDPQDLAVQAAWWLGPSALAAPAPVQSARTSRLFAGAGMAVMTAGDVHIVIKAGPFGEGSGGHSHSDILSLTVRKGGHDVLIDPGTFTYVADPVERDRFRGSAAHNTIRIDGRDQAIPAGPFRWHQKPAVMVHRWTTSAGQDLLDASSEYGGFVHRRRVLFAKPALLLVLDTVEGPAGEHTLEQFWHLSALADAGRFSFSAPARTVESWRSLALCSRQPAPVLTVELRSALPARIAMALDLSDRPTATPLEVRVDGDTIALRHTAGREEDIYTF</sequence>
<dbReference type="PANTHER" id="PTHR39210">
    <property type="entry name" value="HEPARIN-SULFATE LYASE"/>
    <property type="match status" value="1"/>
</dbReference>
<dbReference type="InterPro" id="IPR008929">
    <property type="entry name" value="Chondroitin_lyas"/>
</dbReference>
<dbReference type="Pfam" id="PF07940">
    <property type="entry name" value="Hepar_II_III_C"/>
    <property type="match status" value="1"/>
</dbReference>
<dbReference type="InterPro" id="IPR012480">
    <property type="entry name" value="Hepar_II_III_C"/>
</dbReference>
<keyword evidence="2" id="KW-0732">Signal</keyword>
<proteinExistence type="predicted"/>
<protein>
    <submittedName>
        <fullName evidence="7">Heparinase II/III family protein</fullName>
    </submittedName>
</protein>